<comment type="caution">
    <text evidence="2">The sequence shown here is derived from an EMBL/GenBank/DDBJ whole genome shotgun (WGS) entry which is preliminary data.</text>
</comment>
<reference evidence="2" key="1">
    <citation type="submission" date="2022-03" db="EMBL/GenBank/DDBJ databases">
        <authorList>
            <person name="Tunstrom K."/>
        </authorList>
    </citation>
    <scope>NUCLEOTIDE SEQUENCE</scope>
</reference>
<protein>
    <submittedName>
        <fullName evidence="2">Uncharacterized protein</fullName>
    </submittedName>
</protein>
<dbReference type="Proteomes" id="UP001153954">
    <property type="component" value="Unassembled WGS sequence"/>
</dbReference>
<organism evidence="2 3">
    <name type="scientific">Euphydryas editha</name>
    <name type="common">Edith's checkerspot</name>
    <dbReference type="NCBI Taxonomy" id="104508"/>
    <lineage>
        <taxon>Eukaryota</taxon>
        <taxon>Metazoa</taxon>
        <taxon>Ecdysozoa</taxon>
        <taxon>Arthropoda</taxon>
        <taxon>Hexapoda</taxon>
        <taxon>Insecta</taxon>
        <taxon>Pterygota</taxon>
        <taxon>Neoptera</taxon>
        <taxon>Endopterygota</taxon>
        <taxon>Lepidoptera</taxon>
        <taxon>Glossata</taxon>
        <taxon>Ditrysia</taxon>
        <taxon>Papilionoidea</taxon>
        <taxon>Nymphalidae</taxon>
        <taxon>Nymphalinae</taxon>
        <taxon>Euphydryas</taxon>
    </lineage>
</organism>
<keyword evidence="3" id="KW-1185">Reference proteome</keyword>
<accession>A0AAU9UYJ3</accession>
<sequence>MAGRFSDSMRSDASGICPGGEDMQAIDVPRDSCQPLVRDEPENATGVHKNLKCCSCAMLLIRHKEMILFLMG</sequence>
<dbReference type="AlphaFoldDB" id="A0AAU9UYJ3"/>
<gene>
    <name evidence="2" type="ORF">EEDITHA_LOCUS18590</name>
</gene>
<name>A0AAU9UYJ3_EUPED</name>
<feature type="region of interest" description="Disordered" evidence="1">
    <location>
        <begin position="1"/>
        <end position="24"/>
    </location>
</feature>
<evidence type="ECO:0000256" key="1">
    <source>
        <dbReference type="SAM" id="MobiDB-lite"/>
    </source>
</evidence>
<proteinExistence type="predicted"/>
<evidence type="ECO:0000313" key="2">
    <source>
        <dbReference type="EMBL" id="CAH2104172.1"/>
    </source>
</evidence>
<evidence type="ECO:0000313" key="3">
    <source>
        <dbReference type="Proteomes" id="UP001153954"/>
    </source>
</evidence>
<dbReference type="EMBL" id="CAKOGL010000027">
    <property type="protein sequence ID" value="CAH2104172.1"/>
    <property type="molecule type" value="Genomic_DNA"/>
</dbReference>